<reference evidence="1" key="1">
    <citation type="submission" date="2022-08" db="EMBL/GenBank/DDBJ databases">
        <title>Complete genome sequence of 14 non-tuberculosis mycobacteria type-strains.</title>
        <authorList>
            <person name="Igarashi Y."/>
            <person name="Osugi A."/>
            <person name="Mitarai S."/>
        </authorList>
    </citation>
    <scope>NUCLEOTIDE SEQUENCE</scope>
    <source>
        <strain evidence="1">ATCC 51985</strain>
    </source>
</reference>
<protein>
    <submittedName>
        <fullName evidence="1">Uncharacterized protein</fullName>
    </submittedName>
</protein>
<gene>
    <name evidence="1" type="ORF">MJO58_17645</name>
</gene>
<dbReference type="EMBL" id="CP092423">
    <property type="protein sequence ID" value="ULP40756.1"/>
    <property type="molecule type" value="Genomic_DNA"/>
</dbReference>
<evidence type="ECO:0000313" key="1">
    <source>
        <dbReference type="EMBL" id="ULP40756.1"/>
    </source>
</evidence>
<organism evidence="1 2">
    <name type="scientific">Mycobacterium lentiflavum</name>
    <dbReference type="NCBI Taxonomy" id="141349"/>
    <lineage>
        <taxon>Bacteria</taxon>
        <taxon>Bacillati</taxon>
        <taxon>Actinomycetota</taxon>
        <taxon>Actinomycetes</taxon>
        <taxon>Mycobacteriales</taxon>
        <taxon>Mycobacteriaceae</taxon>
        <taxon>Mycobacterium</taxon>
        <taxon>Mycobacterium simiae complex</taxon>
    </lineage>
</organism>
<sequence length="64" mass="7183">MRETDSGTPDDPHTFHDGGSVELRNAELLRWCSDHGPRVVYLLNMMALGDYQEPRGSFLASIGY</sequence>
<evidence type="ECO:0000313" key="2">
    <source>
        <dbReference type="Proteomes" id="UP001055171"/>
    </source>
</evidence>
<accession>A0ABY3UMD1</accession>
<dbReference type="RefSeq" id="WP_239720220.1">
    <property type="nucleotide sequence ID" value="NZ_CP092423.2"/>
</dbReference>
<name>A0ABY3UMD1_MYCLN</name>
<proteinExistence type="predicted"/>
<keyword evidence="2" id="KW-1185">Reference proteome</keyword>
<dbReference type="Proteomes" id="UP001055171">
    <property type="component" value="Chromosome"/>
</dbReference>